<name>A0A1G5DDM1_9BACT</name>
<keyword evidence="2" id="KW-1185">Reference proteome</keyword>
<dbReference type="RefSeq" id="WP_092209872.1">
    <property type="nucleotide sequence ID" value="NZ_FMUX01000004.1"/>
</dbReference>
<accession>A0A1G5DDM1</accession>
<organism evidence="1 2">
    <name type="scientific">Desulfoluna spongiiphila</name>
    <dbReference type="NCBI Taxonomy" id="419481"/>
    <lineage>
        <taxon>Bacteria</taxon>
        <taxon>Pseudomonadati</taxon>
        <taxon>Thermodesulfobacteriota</taxon>
        <taxon>Desulfobacteria</taxon>
        <taxon>Desulfobacterales</taxon>
        <taxon>Desulfolunaceae</taxon>
        <taxon>Desulfoluna</taxon>
    </lineage>
</organism>
<dbReference type="STRING" id="419481.SAMN05216233_104132"/>
<evidence type="ECO:0008006" key="3">
    <source>
        <dbReference type="Google" id="ProtNLM"/>
    </source>
</evidence>
<protein>
    <recommendedName>
        <fullName evidence="3">Tetratricopeptide repeat-containing protein</fullName>
    </recommendedName>
</protein>
<reference evidence="1 2" key="1">
    <citation type="submission" date="2016-10" db="EMBL/GenBank/DDBJ databases">
        <authorList>
            <person name="de Groot N.N."/>
        </authorList>
    </citation>
    <scope>NUCLEOTIDE SEQUENCE [LARGE SCALE GENOMIC DNA]</scope>
    <source>
        <strain evidence="1 2">AA1</strain>
    </source>
</reference>
<dbReference type="Pfam" id="PF13428">
    <property type="entry name" value="TPR_14"/>
    <property type="match status" value="1"/>
</dbReference>
<proteinExistence type="predicted"/>
<evidence type="ECO:0000313" key="1">
    <source>
        <dbReference type="EMBL" id="SCY12842.1"/>
    </source>
</evidence>
<evidence type="ECO:0000313" key="2">
    <source>
        <dbReference type="Proteomes" id="UP000198870"/>
    </source>
</evidence>
<dbReference type="OrthoDB" id="9773829at2"/>
<gene>
    <name evidence="1" type="ORF">SAMN05216233_104132</name>
</gene>
<dbReference type="Proteomes" id="UP000198870">
    <property type="component" value="Unassembled WGS sequence"/>
</dbReference>
<dbReference type="EMBL" id="FMUX01000004">
    <property type="protein sequence ID" value="SCY12842.1"/>
    <property type="molecule type" value="Genomic_DNA"/>
</dbReference>
<dbReference type="AlphaFoldDB" id="A0A1G5DDM1"/>
<sequence>MNDPVMTRTLADLYLAQGHVTEARDAYALLLCRFPDDEKVASGLKAAQSLVTESKKTRLLLLMDEWGTLDRKREGGVAP</sequence>